<dbReference type="PROSITE" id="PS01124">
    <property type="entry name" value="HTH_ARAC_FAMILY_2"/>
    <property type="match status" value="1"/>
</dbReference>
<evidence type="ECO:0000313" key="6">
    <source>
        <dbReference type="Proteomes" id="UP001205311"/>
    </source>
</evidence>
<dbReference type="PANTHER" id="PTHR46796:SF15">
    <property type="entry name" value="BLL1074 PROTEIN"/>
    <property type="match status" value="1"/>
</dbReference>
<comment type="caution">
    <text evidence="5">The sequence shown here is derived from an EMBL/GenBank/DDBJ whole genome shotgun (WGS) entry which is preliminary data.</text>
</comment>
<evidence type="ECO:0000259" key="4">
    <source>
        <dbReference type="PROSITE" id="PS01124"/>
    </source>
</evidence>
<keyword evidence="2" id="KW-0238">DNA-binding</keyword>
<evidence type="ECO:0000256" key="3">
    <source>
        <dbReference type="ARBA" id="ARBA00023163"/>
    </source>
</evidence>
<evidence type="ECO:0000256" key="2">
    <source>
        <dbReference type="ARBA" id="ARBA00023125"/>
    </source>
</evidence>
<dbReference type="RefSeq" id="WP_253669995.1">
    <property type="nucleotide sequence ID" value="NZ_JAMTCP010000013.1"/>
</dbReference>
<sequence>MDASSQNPADFRSGGAVCVRPPAALTGLTRGWVGYREHLASTVRRQEIPTSTVLLVVAFGDPVSVGRAGDEGRGRAFTFLVVGPRDRTVVLGGRGDQHGVLVRLDPLDAYSLLGFPLGLVSNDVTDLESLLGRPGGRLVERLAEERSWRRRFAVLADTLARLITAGPVPDPAVVLAWRRLRDTAGGIRIATLGDQLGLSRRHLVRRFHQQIGLPPKTVARIFRFEHALTLMGADLPSMADVAAAAGYSDQAHLSREARALVHCAPSEIAAMRGRALAGGMSHLFKP</sequence>
<gene>
    <name evidence="5" type="ORF">LX15_002786</name>
</gene>
<reference evidence="5 6" key="1">
    <citation type="submission" date="2022-06" db="EMBL/GenBank/DDBJ databases">
        <title>Genomic Encyclopedia of Archaeal and Bacterial Type Strains, Phase II (KMG-II): from individual species to whole genera.</title>
        <authorList>
            <person name="Goeker M."/>
        </authorList>
    </citation>
    <scope>NUCLEOTIDE SEQUENCE [LARGE SCALE GENOMIC DNA]</scope>
    <source>
        <strain evidence="5 6">DSM 40477</strain>
    </source>
</reference>
<dbReference type="Pfam" id="PF12833">
    <property type="entry name" value="HTH_18"/>
    <property type="match status" value="1"/>
</dbReference>
<keyword evidence="1" id="KW-0805">Transcription regulation</keyword>
<accession>A0ABT1HUI2</accession>
<dbReference type="PANTHER" id="PTHR46796">
    <property type="entry name" value="HTH-TYPE TRANSCRIPTIONAL ACTIVATOR RHAS-RELATED"/>
    <property type="match status" value="1"/>
</dbReference>
<dbReference type="Gene3D" id="1.10.10.60">
    <property type="entry name" value="Homeodomain-like"/>
    <property type="match status" value="1"/>
</dbReference>
<proteinExistence type="predicted"/>
<dbReference type="Proteomes" id="UP001205311">
    <property type="component" value="Unassembled WGS sequence"/>
</dbReference>
<dbReference type="InterPro" id="IPR050204">
    <property type="entry name" value="AraC_XylS_family_regulators"/>
</dbReference>
<protein>
    <submittedName>
        <fullName evidence="5">Helix-turn-helix domain-containing protein</fullName>
    </submittedName>
</protein>
<dbReference type="InterPro" id="IPR018060">
    <property type="entry name" value="HTH_AraC"/>
</dbReference>
<organism evidence="5 6">
    <name type="scientific">Streptoalloteichus tenebrarius (strain ATCC 17920 / DSM 40477 / JCM 4838 / CBS 697.72 / NBRC 16177 / NCIMB 11028 / NRRL B-12390 / A12253. 1 / ISP 5477)</name>
    <name type="common">Streptomyces tenebrarius</name>
    <dbReference type="NCBI Taxonomy" id="1933"/>
    <lineage>
        <taxon>Bacteria</taxon>
        <taxon>Bacillati</taxon>
        <taxon>Actinomycetota</taxon>
        <taxon>Actinomycetes</taxon>
        <taxon>Pseudonocardiales</taxon>
        <taxon>Pseudonocardiaceae</taxon>
        <taxon>Streptoalloteichus</taxon>
    </lineage>
</organism>
<dbReference type="EMBL" id="JAMTCP010000013">
    <property type="protein sequence ID" value="MCP2259085.1"/>
    <property type="molecule type" value="Genomic_DNA"/>
</dbReference>
<evidence type="ECO:0000256" key="1">
    <source>
        <dbReference type="ARBA" id="ARBA00023015"/>
    </source>
</evidence>
<name>A0ABT1HUI2_STRSD</name>
<keyword evidence="6" id="KW-1185">Reference proteome</keyword>
<keyword evidence="3" id="KW-0804">Transcription</keyword>
<feature type="domain" description="HTH araC/xylS-type" evidence="4">
    <location>
        <begin position="170"/>
        <end position="271"/>
    </location>
</feature>
<dbReference type="SMART" id="SM00342">
    <property type="entry name" value="HTH_ARAC"/>
    <property type="match status" value="1"/>
</dbReference>
<evidence type="ECO:0000313" key="5">
    <source>
        <dbReference type="EMBL" id="MCP2259085.1"/>
    </source>
</evidence>